<dbReference type="Gene3D" id="1.10.150.130">
    <property type="match status" value="1"/>
</dbReference>
<dbReference type="PANTHER" id="PTHR30349">
    <property type="entry name" value="PHAGE INTEGRASE-RELATED"/>
    <property type="match status" value="1"/>
</dbReference>
<dbReference type="InterPro" id="IPR050090">
    <property type="entry name" value="Tyrosine_recombinase_XerCD"/>
</dbReference>
<comment type="caution">
    <text evidence="5">The sequence shown here is derived from an EMBL/GenBank/DDBJ whole genome shotgun (WGS) entry which is preliminary data.</text>
</comment>
<gene>
    <name evidence="5" type="ORF">K040078D81_20230</name>
</gene>
<dbReference type="PROSITE" id="PS51898">
    <property type="entry name" value="TYR_RECOMBINASE"/>
    <property type="match status" value="1"/>
</dbReference>
<dbReference type="Proteomes" id="UP001600943">
    <property type="component" value="Unassembled WGS sequence"/>
</dbReference>
<evidence type="ECO:0000256" key="1">
    <source>
        <dbReference type="ARBA" id="ARBA00008857"/>
    </source>
</evidence>
<accession>A0ABQ0B8X4</accession>
<dbReference type="InterPro" id="IPR013762">
    <property type="entry name" value="Integrase-like_cat_sf"/>
</dbReference>
<comment type="similarity">
    <text evidence="1">Belongs to the 'phage' integrase family.</text>
</comment>
<keyword evidence="6" id="KW-1185">Reference proteome</keyword>
<name>A0ABQ0B8X4_9FIRM</name>
<evidence type="ECO:0000313" key="6">
    <source>
        <dbReference type="Proteomes" id="UP001600943"/>
    </source>
</evidence>
<dbReference type="PANTHER" id="PTHR30349:SF41">
    <property type="entry name" value="INTEGRASE_RECOMBINASE PROTEIN MJ0367-RELATED"/>
    <property type="match status" value="1"/>
</dbReference>
<evidence type="ECO:0000259" key="4">
    <source>
        <dbReference type="PROSITE" id="PS51898"/>
    </source>
</evidence>
<keyword evidence="2" id="KW-0238">DNA-binding</keyword>
<dbReference type="Gene3D" id="1.10.443.10">
    <property type="entry name" value="Intergrase catalytic core"/>
    <property type="match status" value="1"/>
</dbReference>
<dbReference type="InterPro" id="IPR011010">
    <property type="entry name" value="DNA_brk_join_enz"/>
</dbReference>
<sequence length="601" mass="71745">MPTYLLQRAVSEREPQWDRKQQKEILGQMKAAPKEAQAGKNKLIDFLIQEKIDNITELDYSLREKYEEFLRRKVTPNVVRKYLRAYDGLKLYSIKEQMQTLEGKQKYWWQYRNEVVYLSYHPDEDIAAQFWDSRNRQTMVWDFKCAYPVNLKRQIFDVLSEYIRRYPEGPMRRRKFLALQAFYQFCGREQIEDIEELELEDIQKFREQMDRQHAQAIMGESYLYIVGDCRKLFFNTALEIHWHAGIWYIERFHLPPERLNQSASLESISFLEIADKENRQLAKEYMKYELGINGQALSTITRRYLVIRNFLSMLDEERVPAISCGKEQIGKFISQLEERKLDAKGYNERISAIVHFFKFLEVRGRVTGIPFHPEYYFKKVIPVHHDRSVDERVYMEILSKLHLFPEHLRCMFLHLWGIGLRASEVCTLKGNAYYMKNNDYWMQVYQVKMKNYKRIPIPEGIYNVMQVYIRKYEIKPDDYIFKNTKGGAFIYGTFRGQMKQWCAKLDILNGEYVFKSHDYRHTIATLFYDNSMSLQGIRDYLGHSYDEMTQQYIDYMPRKIAKANEEFFGQSGHSLASCLKKGDTYAKPGRVQGAEVLPQPE</sequence>
<dbReference type="InterPro" id="IPR002104">
    <property type="entry name" value="Integrase_catalytic"/>
</dbReference>
<dbReference type="SUPFAM" id="SSF56349">
    <property type="entry name" value="DNA breaking-rejoining enzymes"/>
    <property type="match status" value="1"/>
</dbReference>
<dbReference type="CDD" id="cd00397">
    <property type="entry name" value="DNA_BRE_C"/>
    <property type="match status" value="1"/>
</dbReference>
<evidence type="ECO:0000256" key="3">
    <source>
        <dbReference type="ARBA" id="ARBA00023172"/>
    </source>
</evidence>
<keyword evidence="3" id="KW-0233">DNA recombination</keyword>
<dbReference type="InterPro" id="IPR010998">
    <property type="entry name" value="Integrase_recombinase_N"/>
</dbReference>
<proteinExistence type="inferred from homology"/>
<protein>
    <recommendedName>
        <fullName evidence="4">Tyr recombinase domain-containing protein</fullName>
    </recommendedName>
</protein>
<feature type="domain" description="Tyr recombinase" evidence="4">
    <location>
        <begin position="384"/>
        <end position="565"/>
    </location>
</feature>
<dbReference type="RefSeq" id="WP_390405057.1">
    <property type="nucleotide sequence ID" value="NZ_BAABYW010000001.1"/>
</dbReference>
<evidence type="ECO:0000313" key="5">
    <source>
        <dbReference type="EMBL" id="GAA6407906.1"/>
    </source>
</evidence>
<dbReference type="EMBL" id="BAABYW010000001">
    <property type="protein sequence ID" value="GAA6407906.1"/>
    <property type="molecule type" value="Genomic_DNA"/>
</dbReference>
<organism evidence="5 6">
    <name type="scientific">Blautia hominis</name>
    <dbReference type="NCBI Taxonomy" id="2025493"/>
    <lineage>
        <taxon>Bacteria</taxon>
        <taxon>Bacillati</taxon>
        <taxon>Bacillota</taxon>
        <taxon>Clostridia</taxon>
        <taxon>Lachnospirales</taxon>
        <taxon>Lachnospiraceae</taxon>
        <taxon>Blautia</taxon>
    </lineage>
</organism>
<evidence type="ECO:0000256" key="2">
    <source>
        <dbReference type="ARBA" id="ARBA00023125"/>
    </source>
</evidence>
<reference evidence="5 6" key="1">
    <citation type="submission" date="2024-04" db="EMBL/GenBank/DDBJ databases">
        <title>Defined microbial consortia suppress multidrug-resistant proinflammatory Enterobacteriaceae via ecological control.</title>
        <authorList>
            <person name="Furuichi M."/>
            <person name="Kawaguchi T."/>
            <person name="Pust M."/>
            <person name="Yasuma K."/>
            <person name="Plichta D."/>
            <person name="Hasegawa N."/>
            <person name="Ohya T."/>
            <person name="Bhattarai S."/>
            <person name="Sasajima S."/>
            <person name="Aoto Y."/>
            <person name="Tuganbaev T."/>
            <person name="Yaginuma M."/>
            <person name="Ueda M."/>
            <person name="Okahashi N."/>
            <person name="Amafuji K."/>
            <person name="Kiridooshi Y."/>
            <person name="Sugita K."/>
            <person name="Strazar M."/>
            <person name="Skelly A."/>
            <person name="Suda W."/>
            <person name="Hattori M."/>
            <person name="Nakamoto N."/>
            <person name="Caballero S."/>
            <person name="Norman J."/>
            <person name="Olle B."/>
            <person name="Tanoue T."/>
            <person name="Arita M."/>
            <person name="Bucci V."/>
            <person name="Atarashi K."/>
            <person name="Xavier R."/>
            <person name="Honda K."/>
        </authorList>
    </citation>
    <scope>NUCLEOTIDE SEQUENCE [LARGE SCALE GENOMIC DNA]</scope>
    <source>
        <strain evidence="6">k04-0078-D8-1</strain>
    </source>
</reference>
<dbReference type="Pfam" id="PF00589">
    <property type="entry name" value="Phage_integrase"/>
    <property type="match status" value="1"/>
</dbReference>